<dbReference type="InterPro" id="IPR036388">
    <property type="entry name" value="WH-like_DNA-bd_sf"/>
</dbReference>
<dbReference type="PANTHER" id="PTHR30154">
    <property type="entry name" value="LEUCINE-RESPONSIVE REGULATORY PROTEIN"/>
    <property type="match status" value="1"/>
</dbReference>
<evidence type="ECO:0000256" key="2">
    <source>
        <dbReference type="ARBA" id="ARBA00023125"/>
    </source>
</evidence>
<dbReference type="RefSeq" id="WP_073482119.1">
    <property type="nucleotide sequence ID" value="NZ_FQVN01000003.1"/>
</dbReference>
<dbReference type="Pfam" id="PF13404">
    <property type="entry name" value="HTH_AsnC-type"/>
    <property type="match status" value="1"/>
</dbReference>
<dbReference type="SUPFAM" id="SSF46785">
    <property type="entry name" value="Winged helix' DNA-binding domain"/>
    <property type="match status" value="1"/>
</dbReference>
<evidence type="ECO:0000256" key="1">
    <source>
        <dbReference type="ARBA" id="ARBA00023015"/>
    </source>
</evidence>
<dbReference type="PANTHER" id="PTHR30154:SF54">
    <property type="entry name" value="POSSIBLE TRANSCRIPTIONAL REGULATORY PROTEIN (PROBABLY LRP_ASNC-FAMILY)"/>
    <property type="match status" value="1"/>
</dbReference>
<dbReference type="AlphaFoldDB" id="A0A1M5BFS5"/>
<dbReference type="InterPro" id="IPR019888">
    <property type="entry name" value="Tscrpt_reg_AsnC-like"/>
</dbReference>
<dbReference type="InterPro" id="IPR000485">
    <property type="entry name" value="AsnC-type_HTH_dom"/>
</dbReference>
<dbReference type="Gene3D" id="1.10.10.10">
    <property type="entry name" value="Winged helix-like DNA-binding domain superfamily/Winged helix DNA-binding domain"/>
    <property type="match status" value="1"/>
</dbReference>
<dbReference type="SUPFAM" id="SSF54909">
    <property type="entry name" value="Dimeric alpha+beta barrel"/>
    <property type="match status" value="1"/>
</dbReference>
<keyword evidence="6" id="KW-1185">Reference proteome</keyword>
<dbReference type="SMART" id="SM00344">
    <property type="entry name" value="HTH_ASNC"/>
    <property type="match status" value="1"/>
</dbReference>
<evidence type="ECO:0000313" key="5">
    <source>
        <dbReference type="EMBL" id="SHF41316.1"/>
    </source>
</evidence>
<dbReference type="InterPro" id="IPR019887">
    <property type="entry name" value="Tscrpt_reg_AsnC/Lrp_C"/>
</dbReference>
<accession>A0A1M5BFS5</accession>
<gene>
    <name evidence="5" type="ORF">SAMN05444320_103550</name>
</gene>
<dbReference type="InterPro" id="IPR036390">
    <property type="entry name" value="WH_DNA-bd_sf"/>
</dbReference>
<feature type="domain" description="HTH asnC-type" evidence="4">
    <location>
        <begin position="7"/>
        <end position="68"/>
    </location>
</feature>
<name>A0A1M5BFS5_STRHI</name>
<evidence type="ECO:0000256" key="3">
    <source>
        <dbReference type="ARBA" id="ARBA00023163"/>
    </source>
</evidence>
<keyword evidence="3" id="KW-0804">Transcription</keyword>
<dbReference type="GO" id="GO:0005829">
    <property type="term" value="C:cytosol"/>
    <property type="evidence" value="ECO:0007669"/>
    <property type="project" value="TreeGrafter"/>
</dbReference>
<dbReference type="Gene3D" id="3.30.70.920">
    <property type="match status" value="1"/>
</dbReference>
<dbReference type="OrthoDB" id="4411089at2"/>
<dbReference type="PRINTS" id="PR00033">
    <property type="entry name" value="HTHASNC"/>
</dbReference>
<protein>
    <submittedName>
        <fullName evidence="5">Transcriptional regulator, AsnC family</fullName>
    </submittedName>
</protein>
<dbReference type="Proteomes" id="UP000184501">
    <property type="component" value="Unassembled WGS sequence"/>
</dbReference>
<reference evidence="5 6" key="1">
    <citation type="submission" date="2016-11" db="EMBL/GenBank/DDBJ databases">
        <authorList>
            <person name="Jaros S."/>
            <person name="Januszkiewicz K."/>
            <person name="Wedrychowicz H."/>
        </authorList>
    </citation>
    <scope>NUCLEOTIDE SEQUENCE [LARGE SCALE GENOMIC DNA]</scope>
    <source>
        <strain evidence="5 6">DSM 44523</strain>
    </source>
</reference>
<dbReference type="InterPro" id="IPR011008">
    <property type="entry name" value="Dimeric_a/b-barrel"/>
</dbReference>
<organism evidence="5 6">
    <name type="scientific">Streptoalloteichus hindustanus</name>
    <dbReference type="NCBI Taxonomy" id="2017"/>
    <lineage>
        <taxon>Bacteria</taxon>
        <taxon>Bacillati</taxon>
        <taxon>Actinomycetota</taxon>
        <taxon>Actinomycetes</taxon>
        <taxon>Pseudonocardiales</taxon>
        <taxon>Pseudonocardiaceae</taxon>
        <taxon>Streptoalloteichus</taxon>
    </lineage>
</organism>
<sequence>MSEFVELDSVDWRILEELQNDASVPNKELAARVGLAPSTCLDRVRRLRATGVITAYRAEIDPRVVGLGLEAIVAVNVRPHSREVVDPFRTFVLSLPETRALFHVSGQADFLIHIAVEDSRHLQRFLVDKVSSRPEVRNLTSSIVLERVRTSALTVPSARQGAARRRRAPR</sequence>
<proteinExistence type="predicted"/>
<keyword evidence="1" id="KW-0805">Transcription regulation</keyword>
<dbReference type="STRING" id="2017.SAMN05444320_103550"/>
<evidence type="ECO:0000259" key="4">
    <source>
        <dbReference type="PROSITE" id="PS50956"/>
    </source>
</evidence>
<dbReference type="Pfam" id="PF01037">
    <property type="entry name" value="AsnC_trans_reg"/>
    <property type="match status" value="1"/>
</dbReference>
<dbReference type="GO" id="GO:0043565">
    <property type="term" value="F:sequence-specific DNA binding"/>
    <property type="evidence" value="ECO:0007669"/>
    <property type="project" value="InterPro"/>
</dbReference>
<dbReference type="PROSITE" id="PS50956">
    <property type="entry name" value="HTH_ASNC_2"/>
    <property type="match status" value="1"/>
</dbReference>
<dbReference type="EMBL" id="FQVN01000003">
    <property type="protein sequence ID" value="SHF41316.1"/>
    <property type="molecule type" value="Genomic_DNA"/>
</dbReference>
<keyword evidence="2" id="KW-0238">DNA-binding</keyword>
<evidence type="ECO:0000313" key="6">
    <source>
        <dbReference type="Proteomes" id="UP000184501"/>
    </source>
</evidence>
<dbReference type="GO" id="GO:0043200">
    <property type="term" value="P:response to amino acid"/>
    <property type="evidence" value="ECO:0007669"/>
    <property type="project" value="TreeGrafter"/>
</dbReference>